<organism evidence="2 3">
    <name type="scientific">Sorlinia euscelidii</name>
    <dbReference type="NCBI Taxonomy" id="3081148"/>
    <lineage>
        <taxon>Bacteria</taxon>
        <taxon>Pseudomonadati</taxon>
        <taxon>Pseudomonadota</taxon>
        <taxon>Alphaproteobacteria</taxon>
        <taxon>Acetobacterales</taxon>
        <taxon>Acetobacteraceae</taxon>
        <taxon>Sorlinia</taxon>
    </lineage>
</organism>
<dbReference type="Gene3D" id="2.170.16.10">
    <property type="entry name" value="Hedgehog/Intein (Hint) domain"/>
    <property type="match status" value="1"/>
</dbReference>
<evidence type="ECO:0000259" key="1">
    <source>
        <dbReference type="Pfam" id="PF13403"/>
    </source>
</evidence>
<protein>
    <recommendedName>
        <fullName evidence="1">Hedgehog/Intein (Hint) domain-containing protein</fullName>
    </recommendedName>
</protein>
<evidence type="ECO:0000313" key="2">
    <source>
        <dbReference type="EMBL" id="MEE8658666.1"/>
    </source>
</evidence>
<reference evidence="2 3" key="1">
    <citation type="submission" date="2023-10" db="EMBL/GenBank/DDBJ databases">
        <title>Sorlinia euscelidii gen. nov., sp. nov., an acetic acid bacteria isolated from the gut of Euscelidius variegatus emitter.</title>
        <authorList>
            <person name="Michoud G."/>
            <person name="Marasco R."/>
            <person name="Seferji K."/>
            <person name="Gonella E."/>
            <person name="Garuglieri E."/>
            <person name="Alma A."/>
            <person name="Mapelli F."/>
            <person name="Borin S."/>
            <person name="Daffonchio D."/>
            <person name="Crotti E."/>
        </authorList>
    </citation>
    <scope>NUCLEOTIDE SEQUENCE [LARGE SCALE GENOMIC DNA]</scope>
    <source>
        <strain evidence="2 3">EV16P</strain>
    </source>
</reference>
<dbReference type="Pfam" id="PF13403">
    <property type="entry name" value="Hint_2"/>
    <property type="match status" value="1"/>
</dbReference>
<dbReference type="Proteomes" id="UP001312908">
    <property type="component" value="Unassembled WGS sequence"/>
</dbReference>
<sequence>MRRQVRRAIAIFSLRNCPNRPCEFCPGASHHAVGVALIQGDREVTQNKTENTPATARKYLRDREQKRLDPSAAMDEQLKKYRLSAAGFAAESSEIETKWTWNYNTGGHVASIDMQGSVGQFIIYYWLNFAFQNNELMWDEIGRMLPTEHDPHQNFYCLPIPGSVQWNAYDGVDITTPVLAMGTGGVSGINFHRSGRISGQIINPAGRLDLRTDENVTLTVTNAFAANTYLGMEAHSTYCYKGEAANVIITSAGYRVNLVDVTYRNGYSLTTYRWAQVFTNGQINCGDDTTIKTEGSGIIVLDSYTGLSVGERTTFTGDFVIGWNVCSLNAAYHSFILSAGTHMAVSNYLNFGGHGFTGTGEMAVFGNYRDYDWHTSEVQCSDGATIGNLTLGYNPFYSLGIGGKSTAVGNKTVVNKQPLYGVKAKFSGTISLNGTLNLGGGDGVSGTLTLADNAKITDPKNLGKIKLVNRDGVLELGKSVTLDAPLTMDDGTVTCDTGDHLKSLTINGGTFKATSGTSYATELLIDQFTQNGGTFSASWLKISGDASISAGSFKAETLQCGGALKISGKGAAQIDSGDLGDVTISSTSDNIIGASFTTLALTTGNSGVTTLTDAYLTTITVSAGTLKFTAKKASVTSLTVNGGTVSGRNTITISTLEVKGGSLNFDSLIIKKKLTVSGGSLTVKTITYTNDVLAISGAGKVNLAGGTLGAVTVNSSADSSFGADMSGLTLQSGNSGTVSLTGGTLDKLTQQAGTLKVTDNVTIKALNLTGGTTEISGTLNFDGTSFSVGPDVTVRLDGGKLIINQAGSFNPKGNWEVTSKGGTIDFGTSSAELTFGKGLKLAGALTFTGKGVVTLTADVQGDAESDVIHVKSGVTLRVSKNVTIAPKIQLHGSAEISFEDGAHTSATVTVSDEVSESGCTISFKQDLPSDPAVTHITVKIENFGDGVKLDIEGLKQQNMTVKRAYYEAGKIHILYEIASESANTRSSKLHELIFDNVSGKNLKDGQDLTVNPDGHGGTEIETCFLSGTRIYTPEGWRLVEDLLPGDAVITYEDGAEVATAVRWVGSGDVTCRMDVPGDLAGYAVRIVKDAFGPGAPFEDVLVTSEHCVFVDGGLIPVRMLVNGGSIAYEREMPTYRFHHIETEKHAIISAAGLHMETYLDTGNRARFSAGRGVVGLRPKTVSELAAPLYVTRGQVEPVSARLAGLEVCRERLLALPEGARSEACVTMDAGLHLLMPDGGALWPVSHREGGMSSTCRRVWMRCALSAGRAGLVM</sequence>
<dbReference type="EMBL" id="JAWJZY010000002">
    <property type="protein sequence ID" value="MEE8658666.1"/>
    <property type="molecule type" value="Genomic_DNA"/>
</dbReference>
<name>A0ABU7U2V2_9PROT</name>
<proteinExistence type="predicted"/>
<accession>A0ABU7U2V2</accession>
<comment type="caution">
    <text evidence="2">The sequence shown here is derived from an EMBL/GenBank/DDBJ whole genome shotgun (WGS) entry which is preliminary data.</text>
</comment>
<dbReference type="SUPFAM" id="SSF51294">
    <property type="entry name" value="Hedgehog/intein (Hint) domain"/>
    <property type="match status" value="1"/>
</dbReference>
<feature type="domain" description="Hedgehog/Intein (Hint)" evidence="1">
    <location>
        <begin position="1022"/>
        <end position="1161"/>
    </location>
</feature>
<dbReference type="InterPro" id="IPR036844">
    <property type="entry name" value="Hint_dom_sf"/>
</dbReference>
<evidence type="ECO:0000313" key="3">
    <source>
        <dbReference type="Proteomes" id="UP001312908"/>
    </source>
</evidence>
<gene>
    <name evidence="2" type="ORF">DOFOFD_06545</name>
</gene>
<dbReference type="InterPro" id="IPR028992">
    <property type="entry name" value="Hedgehog/Intein_dom"/>
</dbReference>
<keyword evidence="3" id="KW-1185">Reference proteome</keyword>